<evidence type="ECO:0000313" key="7">
    <source>
        <dbReference type="Proteomes" id="UP000242791"/>
    </source>
</evidence>
<dbReference type="Gene3D" id="2.60.40.790">
    <property type="match status" value="1"/>
</dbReference>
<evidence type="ECO:0000256" key="2">
    <source>
        <dbReference type="PROSITE-ProRule" id="PRU00285"/>
    </source>
</evidence>
<accession>A0A1J9P5M7</accession>
<dbReference type="Pfam" id="PF00011">
    <property type="entry name" value="HSP20"/>
    <property type="match status" value="1"/>
</dbReference>
<keyword evidence="1" id="KW-0346">Stress response</keyword>
<dbReference type="STRING" id="1658174.A0A1J9P5M7"/>
<proteinExistence type="inferred from homology"/>
<dbReference type="PROSITE" id="PS01031">
    <property type="entry name" value="SHSP"/>
    <property type="match status" value="1"/>
</dbReference>
<feature type="region of interest" description="Disordered" evidence="4">
    <location>
        <begin position="137"/>
        <end position="191"/>
    </location>
</feature>
<feature type="compositionally biased region" description="Basic and acidic residues" evidence="4">
    <location>
        <begin position="137"/>
        <end position="151"/>
    </location>
</feature>
<dbReference type="InterPro" id="IPR008978">
    <property type="entry name" value="HSP20-like_chaperone"/>
</dbReference>
<feature type="domain" description="SHSP" evidence="5">
    <location>
        <begin position="89"/>
        <end position="252"/>
    </location>
</feature>
<reference evidence="6 7" key="1">
    <citation type="submission" date="2015-08" db="EMBL/GenBank/DDBJ databases">
        <title>Emmonsia species relationships and genome sequence.</title>
        <authorList>
            <person name="Cuomo C.A."/>
            <person name="Schwartz I.S."/>
            <person name="Kenyon C."/>
            <person name="De Hoog G.S."/>
            <person name="Govender N.P."/>
            <person name="Botha A."/>
            <person name="Moreno L."/>
            <person name="De Vries M."/>
            <person name="Munoz J.F."/>
            <person name="Stielow J.B."/>
        </authorList>
    </citation>
    <scope>NUCLEOTIDE SEQUENCE [LARGE SCALE GENOMIC DNA]</scope>
    <source>
        <strain evidence="6 7">EI222</strain>
    </source>
</reference>
<evidence type="ECO:0000313" key="6">
    <source>
        <dbReference type="EMBL" id="OJD11186.1"/>
    </source>
</evidence>
<evidence type="ECO:0000256" key="4">
    <source>
        <dbReference type="SAM" id="MobiDB-lite"/>
    </source>
</evidence>
<dbReference type="OrthoDB" id="1431247at2759"/>
<dbReference type="AlphaFoldDB" id="A0A1J9P5M7"/>
<dbReference type="SUPFAM" id="SSF49764">
    <property type="entry name" value="HSP20-like chaperones"/>
    <property type="match status" value="1"/>
</dbReference>
<comment type="caution">
    <text evidence="6">The sequence shown here is derived from an EMBL/GenBank/DDBJ whole genome shotgun (WGS) entry which is preliminary data.</text>
</comment>
<name>A0A1J9P5M7_9EURO</name>
<keyword evidence="7" id="KW-1185">Reference proteome</keyword>
<dbReference type="InterPro" id="IPR002068">
    <property type="entry name" value="A-crystallin/Hsp20_dom"/>
</dbReference>
<dbReference type="CDD" id="cd06464">
    <property type="entry name" value="ACD_sHsps-like"/>
    <property type="match status" value="1"/>
</dbReference>
<dbReference type="InterPro" id="IPR031107">
    <property type="entry name" value="Small_HSP"/>
</dbReference>
<dbReference type="VEuPathDB" id="FungiDB:ACJ73_09596"/>
<comment type="similarity">
    <text evidence="2 3">Belongs to the small heat shock protein (HSP20) family.</text>
</comment>
<dbReference type="EMBL" id="LGTZ01002791">
    <property type="protein sequence ID" value="OJD11186.1"/>
    <property type="molecule type" value="Genomic_DNA"/>
</dbReference>
<evidence type="ECO:0000256" key="3">
    <source>
        <dbReference type="RuleBase" id="RU003616"/>
    </source>
</evidence>
<organism evidence="6 7">
    <name type="scientific">Blastomyces percursus</name>
    <dbReference type="NCBI Taxonomy" id="1658174"/>
    <lineage>
        <taxon>Eukaryota</taxon>
        <taxon>Fungi</taxon>
        <taxon>Dikarya</taxon>
        <taxon>Ascomycota</taxon>
        <taxon>Pezizomycotina</taxon>
        <taxon>Eurotiomycetes</taxon>
        <taxon>Eurotiomycetidae</taxon>
        <taxon>Onygenales</taxon>
        <taxon>Ajellomycetaceae</taxon>
        <taxon>Blastomyces</taxon>
    </lineage>
</organism>
<protein>
    <recommendedName>
        <fullName evidence="5">SHSP domain-containing protein</fullName>
    </recommendedName>
</protein>
<dbReference type="PANTHER" id="PTHR11527">
    <property type="entry name" value="HEAT-SHOCK PROTEIN 20 FAMILY MEMBER"/>
    <property type="match status" value="1"/>
</dbReference>
<dbReference type="Proteomes" id="UP000242791">
    <property type="component" value="Unassembled WGS sequence"/>
</dbReference>
<sequence>MSSRPAIKSLKSRLPSQRYLTCPAYRVSKPAITVPATTYNYTTTINNIHNHSQTRNMSFFPRFPAGEFTPLFRLLEDYESHRSSSESTSALRTFAPRFDVRETKDAYHLDGELPGINQKDIDIEFTDSQTLVVKGRSEREYSASSGGEEHPSASGALHGTRKPRQPTVEDEEAGTSTTAVTKTGGKSHEVGHHVRDGMKYWVSERSVGEFSRTFSFPSRVDQDGVKASLKNGILSVVIPKASAPTSKRINIE</sequence>
<gene>
    <name evidence="6" type="ORF">ACJ73_09596</name>
</gene>
<evidence type="ECO:0000259" key="5">
    <source>
        <dbReference type="PROSITE" id="PS01031"/>
    </source>
</evidence>
<evidence type="ECO:0000256" key="1">
    <source>
        <dbReference type="ARBA" id="ARBA00023016"/>
    </source>
</evidence>